<proteinExistence type="inferred from homology"/>
<evidence type="ECO:0000256" key="1">
    <source>
        <dbReference type="ARBA" id="ARBA00004196"/>
    </source>
</evidence>
<keyword evidence="4 5" id="KW-0732">Signal</keyword>
<keyword evidence="3" id="KW-0813">Transport</keyword>
<protein>
    <submittedName>
        <fullName evidence="7">ABC transporter substrate-binding protein</fullName>
    </submittedName>
</protein>
<reference evidence="7" key="1">
    <citation type="journal article" date="2021" name="PeerJ">
        <title>Extensive microbial diversity within the chicken gut microbiome revealed by metagenomics and culture.</title>
        <authorList>
            <person name="Gilroy R."/>
            <person name="Ravi A."/>
            <person name="Getino M."/>
            <person name="Pursley I."/>
            <person name="Horton D.L."/>
            <person name="Alikhan N.F."/>
            <person name="Baker D."/>
            <person name="Gharbi K."/>
            <person name="Hall N."/>
            <person name="Watson M."/>
            <person name="Adriaenssens E.M."/>
            <person name="Foster-Nyarko E."/>
            <person name="Jarju S."/>
            <person name="Secka A."/>
            <person name="Antonio M."/>
            <person name="Oren A."/>
            <person name="Chaudhuri R.R."/>
            <person name="La Ragione R."/>
            <person name="Hildebrand F."/>
            <person name="Pallen M.J."/>
        </authorList>
    </citation>
    <scope>NUCLEOTIDE SEQUENCE</scope>
    <source>
        <strain evidence="7">ChiGjej1B1-98</strain>
    </source>
</reference>
<evidence type="ECO:0000313" key="7">
    <source>
        <dbReference type="EMBL" id="HIY67121.1"/>
    </source>
</evidence>
<dbReference type="InterPro" id="IPR051313">
    <property type="entry name" value="Bact_iron-sidero_bind"/>
</dbReference>
<organism evidence="7 8">
    <name type="scientific">Candidatus Agrococcus pullicola</name>
    <dbReference type="NCBI Taxonomy" id="2838429"/>
    <lineage>
        <taxon>Bacteria</taxon>
        <taxon>Bacillati</taxon>
        <taxon>Actinomycetota</taxon>
        <taxon>Actinomycetes</taxon>
        <taxon>Micrococcales</taxon>
        <taxon>Microbacteriaceae</taxon>
        <taxon>Agrococcus</taxon>
    </lineage>
</organism>
<dbReference type="GO" id="GO:0030288">
    <property type="term" value="C:outer membrane-bounded periplasmic space"/>
    <property type="evidence" value="ECO:0007669"/>
    <property type="project" value="TreeGrafter"/>
</dbReference>
<dbReference type="EMBL" id="DXDC01000384">
    <property type="protein sequence ID" value="HIY67121.1"/>
    <property type="molecule type" value="Genomic_DNA"/>
</dbReference>
<reference evidence="7" key="2">
    <citation type="submission" date="2021-04" db="EMBL/GenBank/DDBJ databases">
        <authorList>
            <person name="Gilroy R."/>
        </authorList>
    </citation>
    <scope>NUCLEOTIDE SEQUENCE</scope>
    <source>
        <strain evidence="7">ChiGjej1B1-98</strain>
    </source>
</reference>
<dbReference type="PROSITE" id="PS50983">
    <property type="entry name" value="FE_B12_PBP"/>
    <property type="match status" value="1"/>
</dbReference>
<feature type="chain" id="PRO_5038756219" evidence="5">
    <location>
        <begin position="22"/>
        <end position="336"/>
    </location>
</feature>
<evidence type="ECO:0000256" key="2">
    <source>
        <dbReference type="ARBA" id="ARBA00008814"/>
    </source>
</evidence>
<comment type="similarity">
    <text evidence="2">Belongs to the bacterial solute-binding protein 8 family.</text>
</comment>
<evidence type="ECO:0000256" key="4">
    <source>
        <dbReference type="ARBA" id="ARBA00022729"/>
    </source>
</evidence>
<dbReference type="Gene3D" id="3.40.50.1980">
    <property type="entry name" value="Nitrogenase molybdenum iron protein domain"/>
    <property type="match status" value="2"/>
</dbReference>
<comment type="subcellular location">
    <subcellularLocation>
        <location evidence="1">Cell envelope</location>
    </subcellularLocation>
</comment>
<name>A0A9D1Z023_9MICO</name>
<evidence type="ECO:0000256" key="3">
    <source>
        <dbReference type="ARBA" id="ARBA00022448"/>
    </source>
</evidence>
<dbReference type="SUPFAM" id="SSF53807">
    <property type="entry name" value="Helical backbone' metal receptor"/>
    <property type="match status" value="1"/>
</dbReference>
<sequence>MATLKRRGMTALAGIAVMAVAVTGCSTNDDAPAEDQQDDSSSEASVEYPITVTDMAGNEVTIESADSVVVTDNRVFQIVADWGVQPTAAPRSLMTENNPMESDESILDIGTHGEPDFEQVVAADPDLVLNGYRFTDHADDMQNAAPDAAFVDMNVPEDDEISTDEYLIRSVTLLGEIFGKEDEAEALVDDFHAAVDEARNAYDPETTVMGLITSGNEIRYSSPTDGRGASIFFDLLELTPALDAEGSSFDQGDDISIEAIAEAEADFFLVLDREAAFDDGEATPAFELITTSPSLTNVPAVQDEAIYVMPADYYRTEDIIAYTTVLEELAAAFGDQ</sequence>
<dbReference type="InterPro" id="IPR002491">
    <property type="entry name" value="ABC_transptr_periplasmic_BD"/>
</dbReference>
<feature type="signal peptide" evidence="5">
    <location>
        <begin position="1"/>
        <end position="21"/>
    </location>
</feature>
<evidence type="ECO:0000313" key="8">
    <source>
        <dbReference type="Proteomes" id="UP000824005"/>
    </source>
</evidence>
<comment type="caution">
    <text evidence="7">The sequence shown here is derived from an EMBL/GenBank/DDBJ whole genome shotgun (WGS) entry which is preliminary data.</text>
</comment>
<evidence type="ECO:0000259" key="6">
    <source>
        <dbReference type="PROSITE" id="PS50983"/>
    </source>
</evidence>
<dbReference type="Pfam" id="PF01497">
    <property type="entry name" value="Peripla_BP_2"/>
    <property type="match status" value="1"/>
</dbReference>
<accession>A0A9D1Z023</accession>
<dbReference type="AlphaFoldDB" id="A0A9D1Z023"/>
<gene>
    <name evidence="7" type="ORF">H9830_12700</name>
</gene>
<evidence type="ECO:0000256" key="5">
    <source>
        <dbReference type="SAM" id="SignalP"/>
    </source>
</evidence>
<dbReference type="PROSITE" id="PS51257">
    <property type="entry name" value="PROKAR_LIPOPROTEIN"/>
    <property type="match status" value="1"/>
</dbReference>
<dbReference type="PANTHER" id="PTHR30532:SF28">
    <property type="entry name" value="PETROBACTIN-BINDING PROTEIN YCLQ"/>
    <property type="match status" value="1"/>
</dbReference>
<feature type="domain" description="Fe/B12 periplasmic-binding" evidence="6">
    <location>
        <begin position="67"/>
        <end position="336"/>
    </location>
</feature>
<dbReference type="PANTHER" id="PTHR30532">
    <property type="entry name" value="IRON III DICITRATE-BINDING PERIPLASMIC PROTEIN"/>
    <property type="match status" value="1"/>
</dbReference>
<dbReference type="Proteomes" id="UP000824005">
    <property type="component" value="Unassembled WGS sequence"/>
</dbReference>
<dbReference type="GO" id="GO:1901678">
    <property type="term" value="P:iron coordination entity transport"/>
    <property type="evidence" value="ECO:0007669"/>
    <property type="project" value="UniProtKB-ARBA"/>
</dbReference>